<reference evidence="1 2" key="1">
    <citation type="submission" date="2019-03" db="EMBL/GenBank/DDBJ databases">
        <title>Genomic Encyclopedia of Archaeal and Bacterial Type Strains, Phase II (KMG-II): from individual species to whole genera.</title>
        <authorList>
            <person name="Goeker M."/>
        </authorList>
    </citation>
    <scope>NUCLEOTIDE SEQUENCE [LARGE SCALE GENOMIC DNA]</scope>
    <source>
        <strain evidence="1 2">DSM 29467</strain>
    </source>
</reference>
<proteinExistence type="predicted"/>
<comment type="caution">
    <text evidence="1">The sequence shown here is derived from an EMBL/GenBank/DDBJ whole genome shotgun (WGS) entry which is preliminary data.</text>
</comment>
<gene>
    <name evidence="1" type="ORF">BDE40_0246</name>
</gene>
<dbReference type="CDD" id="cd07178">
    <property type="entry name" value="terB_like_YebE"/>
    <property type="match status" value="1"/>
</dbReference>
<dbReference type="RefSeq" id="WP_134012066.1">
    <property type="nucleotide sequence ID" value="NZ_SOBH01000001.1"/>
</dbReference>
<organism evidence="1 2">
    <name type="scientific">Litoreibacter halocynthiae</name>
    <dbReference type="NCBI Taxonomy" id="1242689"/>
    <lineage>
        <taxon>Bacteria</taxon>
        <taxon>Pseudomonadati</taxon>
        <taxon>Pseudomonadota</taxon>
        <taxon>Alphaproteobacteria</taxon>
        <taxon>Rhodobacterales</taxon>
        <taxon>Roseobacteraceae</taxon>
        <taxon>Litoreibacter</taxon>
    </lineage>
</organism>
<keyword evidence="2" id="KW-1185">Reference proteome</keyword>
<accession>A0A4R7LQC8</accession>
<sequence>MSLMNMVTKVAIGFAVAKGMQKVQQAGGIGKVMDSLKGGGSSASADGTASTGGLGGILGGMAGGAGGSGGLGGMLGGLTGGASGGTGGLAGGLGGIGGLLGGLASARGGSGGSLEDLLSQDNPVEEPDEEDTAGLMIRAMVMAARCDGEIDQTERETLMATIGEDATEADMAFVRKAMSEPVDAAAIANDTPEGLETQVYSMSVMSIEPDNREEAKYLHELATALGIGQATANEIHDSFGVQRLYS</sequence>
<dbReference type="EMBL" id="SOBH01000001">
    <property type="protein sequence ID" value="TDT76972.1"/>
    <property type="molecule type" value="Genomic_DNA"/>
</dbReference>
<dbReference type="AlphaFoldDB" id="A0A4R7LQC8"/>
<protein>
    <submittedName>
        <fullName evidence="1">Uncharacterized membrane protein YebE (DUF533 family)</fullName>
    </submittedName>
</protein>
<evidence type="ECO:0000313" key="1">
    <source>
        <dbReference type="EMBL" id="TDT76972.1"/>
    </source>
</evidence>
<dbReference type="InterPro" id="IPR007486">
    <property type="entry name" value="YebE"/>
</dbReference>
<dbReference type="Pfam" id="PF04391">
    <property type="entry name" value="DUF533"/>
    <property type="match status" value="1"/>
</dbReference>
<dbReference type="Proteomes" id="UP000294563">
    <property type="component" value="Unassembled WGS sequence"/>
</dbReference>
<evidence type="ECO:0000313" key="2">
    <source>
        <dbReference type="Proteomes" id="UP000294563"/>
    </source>
</evidence>
<dbReference type="Gene3D" id="1.10.3680.10">
    <property type="entry name" value="TerB-like"/>
    <property type="match status" value="1"/>
</dbReference>
<dbReference type="SUPFAM" id="SSF158682">
    <property type="entry name" value="TerB-like"/>
    <property type="match status" value="1"/>
</dbReference>
<dbReference type="OrthoDB" id="7866618at2"/>
<dbReference type="InterPro" id="IPR029024">
    <property type="entry name" value="TerB-like"/>
</dbReference>
<name>A0A4R7LQC8_9RHOB</name>